<dbReference type="GO" id="GO:0004674">
    <property type="term" value="F:protein serine/threonine kinase activity"/>
    <property type="evidence" value="ECO:0007669"/>
    <property type="project" value="UniProtKB-EC"/>
</dbReference>
<keyword evidence="2" id="KW-0418">Kinase</keyword>
<dbReference type="InterPro" id="IPR011009">
    <property type="entry name" value="Kinase-like_dom_sf"/>
</dbReference>
<evidence type="ECO:0000313" key="2">
    <source>
        <dbReference type="EMBL" id="KAK5148523.1"/>
    </source>
</evidence>
<keyword evidence="3" id="KW-1185">Reference proteome</keyword>
<comment type="caution">
    <text evidence="2">The sequence shown here is derived from an EMBL/GenBank/DDBJ whole genome shotgun (WGS) entry which is preliminary data.</text>
</comment>
<dbReference type="InterPro" id="IPR050235">
    <property type="entry name" value="CK1_Ser-Thr_kinase"/>
</dbReference>
<dbReference type="Gene3D" id="1.10.510.10">
    <property type="entry name" value="Transferase(Phosphotransferase) domain 1"/>
    <property type="match status" value="1"/>
</dbReference>
<accession>A0ABR0LIT0</accession>
<dbReference type="PROSITE" id="PS00107">
    <property type="entry name" value="PROTEIN_KINASE_ATP"/>
    <property type="match status" value="1"/>
</dbReference>
<organism evidence="2 3">
    <name type="scientific">Rachicladosporium monterosium</name>
    <dbReference type="NCBI Taxonomy" id="1507873"/>
    <lineage>
        <taxon>Eukaryota</taxon>
        <taxon>Fungi</taxon>
        <taxon>Dikarya</taxon>
        <taxon>Ascomycota</taxon>
        <taxon>Pezizomycotina</taxon>
        <taxon>Dothideomycetes</taxon>
        <taxon>Dothideomycetidae</taxon>
        <taxon>Cladosporiales</taxon>
        <taxon>Cladosporiaceae</taxon>
        <taxon>Rachicladosporium</taxon>
    </lineage>
</organism>
<keyword evidence="2" id="KW-0808">Transferase</keyword>
<feature type="binding site" evidence="1">
    <location>
        <position position="56"/>
    </location>
    <ligand>
        <name>ATP</name>
        <dbReference type="ChEBI" id="CHEBI:30616"/>
    </ligand>
</feature>
<sequence>MHEQRFVSTSVDPFTKKLYDRPINGKYVLIERLGKGGFGVVYLAKDIVNDEELALKLEHHSIDRSFLEEEARKYEAFQDAVGLPKAYWFGQHNYFRVMAFEMLAQSPKDDLESLGYMIAFFLLGETAMARLASSRQRRKNRVVMEKKMATSPEQLCEKLPKEFAEYMQEVQDIPNGGRPHYERFRHKFRNLARKEGVKYDNVFDWTIRLFLEPKPAMS</sequence>
<dbReference type="InterPro" id="IPR017441">
    <property type="entry name" value="Protein_kinase_ATP_BS"/>
</dbReference>
<dbReference type="EC" id="2.7.11.1" evidence="2"/>
<gene>
    <name evidence="2" type="primary">CSNK1A1</name>
    <name evidence="2" type="ORF">LTR32_000177</name>
</gene>
<evidence type="ECO:0000313" key="3">
    <source>
        <dbReference type="Proteomes" id="UP001308179"/>
    </source>
</evidence>
<evidence type="ECO:0000256" key="1">
    <source>
        <dbReference type="PROSITE-ProRule" id="PRU10141"/>
    </source>
</evidence>
<keyword evidence="1" id="KW-0067">ATP-binding</keyword>
<keyword evidence="1" id="KW-0547">Nucleotide-binding</keyword>
<reference evidence="2 3" key="1">
    <citation type="submission" date="2023-08" db="EMBL/GenBank/DDBJ databases">
        <title>Black Yeasts Isolated from many extreme environments.</title>
        <authorList>
            <person name="Coleine C."/>
            <person name="Stajich J.E."/>
            <person name="Selbmann L."/>
        </authorList>
    </citation>
    <scope>NUCLEOTIDE SEQUENCE [LARGE SCALE GENOMIC DNA]</scope>
    <source>
        <strain evidence="2 3">CCFEE 5386</strain>
    </source>
</reference>
<dbReference type="Gene3D" id="3.30.200.20">
    <property type="entry name" value="Phosphorylase Kinase, domain 1"/>
    <property type="match status" value="1"/>
</dbReference>
<dbReference type="Proteomes" id="UP001308179">
    <property type="component" value="Unassembled WGS sequence"/>
</dbReference>
<name>A0ABR0LIT0_9PEZI</name>
<dbReference type="PANTHER" id="PTHR11909">
    <property type="entry name" value="CASEIN KINASE-RELATED"/>
    <property type="match status" value="1"/>
</dbReference>
<dbReference type="EMBL" id="JAVRRR010000004">
    <property type="protein sequence ID" value="KAK5148523.1"/>
    <property type="molecule type" value="Genomic_DNA"/>
</dbReference>
<dbReference type="SUPFAM" id="SSF56112">
    <property type="entry name" value="Protein kinase-like (PK-like)"/>
    <property type="match status" value="1"/>
</dbReference>
<protein>
    <submittedName>
        <fullName evidence="2">Casein kinase I isoform alpha</fullName>
        <ecNumber evidence="2">2.7.11.1</ecNumber>
    </submittedName>
</protein>
<proteinExistence type="predicted"/>